<evidence type="ECO:0000313" key="16">
    <source>
        <dbReference type="Proteomes" id="UP001462640"/>
    </source>
</evidence>
<dbReference type="InterPro" id="IPR000531">
    <property type="entry name" value="Beta-barrel_TonB"/>
</dbReference>
<dbReference type="PROSITE" id="PS52016">
    <property type="entry name" value="TONB_DEPENDENT_REC_3"/>
    <property type="match status" value="1"/>
</dbReference>
<comment type="caution">
    <text evidence="15">The sequence shown here is derived from an EMBL/GenBank/DDBJ whole genome shotgun (WGS) entry which is preliminary data.</text>
</comment>
<keyword evidence="8 15" id="KW-0675">Receptor</keyword>
<organism evidence="15 16">
    <name type="scientific">Roseateles flavus</name>
    <dbReference type="NCBI Taxonomy" id="3149041"/>
    <lineage>
        <taxon>Bacteria</taxon>
        <taxon>Pseudomonadati</taxon>
        <taxon>Pseudomonadota</taxon>
        <taxon>Betaproteobacteria</taxon>
        <taxon>Burkholderiales</taxon>
        <taxon>Sphaerotilaceae</taxon>
        <taxon>Roseateles</taxon>
    </lineage>
</organism>
<keyword evidence="3 10" id="KW-0813">Transport</keyword>
<feature type="domain" description="TonB-dependent receptor-like beta-barrel" evidence="13">
    <location>
        <begin position="396"/>
        <end position="906"/>
    </location>
</feature>
<dbReference type="InterPro" id="IPR012910">
    <property type="entry name" value="Plug_dom"/>
</dbReference>
<dbReference type="Pfam" id="PF00593">
    <property type="entry name" value="TonB_dep_Rec_b-barrel"/>
    <property type="match status" value="1"/>
</dbReference>
<name>A0ABV0GEB1_9BURK</name>
<evidence type="ECO:0000259" key="14">
    <source>
        <dbReference type="Pfam" id="PF07715"/>
    </source>
</evidence>
<dbReference type="PANTHER" id="PTHR47234">
    <property type="match status" value="1"/>
</dbReference>
<evidence type="ECO:0000256" key="12">
    <source>
        <dbReference type="SAM" id="SignalP"/>
    </source>
</evidence>
<evidence type="ECO:0000256" key="8">
    <source>
        <dbReference type="ARBA" id="ARBA00023170"/>
    </source>
</evidence>
<dbReference type="InterPro" id="IPR037066">
    <property type="entry name" value="Plug_dom_sf"/>
</dbReference>
<dbReference type="Gene3D" id="2.40.170.20">
    <property type="entry name" value="TonB-dependent receptor, beta-barrel domain"/>
    <property type="match status" value="1"/>
</dbReference>
<accession>A0ABV0GEB1</accession>
<evidence type="ECO:0000256" key="9">
    <source>
        <dbReference type="ARBA" id="ARBA00023237"/>
    </source>
</evidence>
<sequence>MKKNLITKAVLLSLGLAATGGVLAQETLERVEVTGSSIKRIANEGALPVQTLTRADIERSGARNVEDLIQALPAMQGFQTSSASVNGDGPGGVQNASLHNIGASYTLVLLNGRRLAAYNAGSAVNLSSIPLAAIERVEVLTDGASALYGSDAVAGVVNFILKKNQTNLVLEAAVSVPQKQGGRSSSVNLSKGFGDYPVDGYNVLLAFAHERQNELNAADRDFARSGVVPFTHEGKAYTLYESARNTAPSSVTLGLKNPITGPGGSAISALTFSPDYLKNGKCGPNTVLATVGLDQACQFDYAATVQLQPSTKRDSLFASGTVKINENTSAFFEAVASKFELKERHAPVAQAIGLSLSDPLYAANVQPYLAKLGIDPANVSKATTNNRFSDAGGRSDLFKTDARHLAVGVEGVFRDFDYSASYVHSTSRADTYYDGGYLRQSCYNALLDSGKFNPFAPVGGNASAFAPCILKERNDSTRTALDTVGARMSGELFRMPAGPAMLGAGGDLTRRKYDYDPSGLAMGPNALHSGTDTAFGRGTGALPIEASRRNWGLFAELALPLTKTLETTAALRYDDYSAVQNNIVLDDQGKLAAPAKQGNANSKATYKLAFKFQPQDTVLVRGSYGTGFKVPEMDLITQAISGGTNTSGSYPCPVKAPDPRAVNCEGTTQYDLLSGGNPLSGANGLKPEESRNMTLGLKVEPVKGLSAGLDYWAVKMKHQIVALPETLVFGNPTAYDSLIRTVYDPARGSDKLAVLLPSYNLGSSRFSGVDWELAYARKLEGLGRLALSWSGTYMLKSEIDDGAGTVENSVGRFSAYNTVTFRVIQRASATLSHGMFRHTATWNWRSGYHDKEQSAADGKVRVVNADGSLGAYATVIRDVESYGTLDWQTRMQLLKSTALTVGIRNVLDQTPPFSLRTSGGGNQIGFDARYANPLGRTFYVNASYKY</sequence>
<dbReference type="RefSeq" id="WP_347609761.1">
    <property type="nucleotide sequence ID" value="NZ_JBDPZC010000004.1"/>
</dbReference>
<evidence type="ECO:0000313" key="15">
    <source>
        <dbReference type="EMBL" id="MEO3713377.1"/>
    </source>
</evidence>
<protein>
    <submittedName>
        <fullName evidence="15">TonB-dependent receptor</fullName>
    </submittedName>
</protein>
<dbReference type="Proteomes" id="UP001462640">
    <property type="component" value="Unassembled WGS sequence"/>
</dbReference>
<keyword evidence="16" id="KW-1185">Reference proteome</keyword>
<evidence type="ECO:0000256" key="2">
    <source>
        <dbReference type="ARBA" id="ARBA00009810"/>
    </source>
</evidence>
<evidence type="ECO:0000256" key="4">
    <source>
        <dbReference type="ARBA" id="ARBA00022452"/>
    </source>
</evidence>
<proteinExistence type="inferred from homology"/>
<keyword evidence="7 10" id="KW-0472">Membrane</keyword>
<reference evidence="15 16" key="1">
    <citation type="submission" date="2024-05" db="EMBL/GenBank/DDBJ databases">
        <title>Roseateles sp. 2.12 16S ribosomal RNA gene Genome sequencing and assembly.</title>
        <authorList>
            <person name="Woo H."/>
        </authorList>
    </citation>
    <scope>NUCLEOTIDE SEQUENCE [LARGE SCALE GENOMIC DNA]</scope>
    <source>
        <strain evidence="15 16">2.12</strain>
    </source>
</reference>
<comment type="similarity">
    <text evidence="2 10 11">Belongs to the TonB-dependent receptor family.</text>
</comment>
<feature type="domain" description="TonB-dependent receptor plug" evidence="14">
    <location>
        <begin position="47"/>
        <end position="156"/>
    </location>
</feature>
<dbReference type="InterPro" id="IPR036942">
    <property type="entry name" value="Beta-barrel_TonB_sf"/>
</dbReference>
<keyword evidence="5 10" id="KW-0812">Transmembrane</keyword>
<gene>
    <name evidence="15" type="ORF">ABDJ40_11445</name>
</gene>
<feature type="signal peptide" evidence="12">
    <location>
        <begin position="1"/>
        <end position="24"/>
    </location>
</feature>
<evidence type="ECO:0000256" key="3">
    <source>
        <dbReference type="ARBA" id="ARBA00022448"/>
    </source>
</evidence>
<keyword evidence="12" id="KW-0732">Signal</keyword>
<evidence type="ECO:0000256" key="7">
    <source>
        <dbReference type="ARBA" id="ARBA00023136"/>
    </source>
</evidence>
<dbReference type="InterPro" id="IPR039426">
    <property type="entry name" value="TonB-dep_rcpt-like"/>
</dbReference>
<evidence type="ECO:0000256" key="5">
    <source>
        <dbReference type="ARBA" id="ARBA00022692"/>
    </source>
</evidence>
<evidence type="ECO:0000256" key="11">
    <source>
        <dbReference type="RuleBase" id="RU003357"/>
    </source>
</evidence>
<dbReference type="Pfam" id="PF07715">
    <property type="entry name" value="Plug"/>
    <property type="match status" value="1"/>
</dbReference>
<evidence type="ECO:0000259" key="13">
    <source>
        <dbReference type="Pfam" id="PF00593"/>
    </source>
</evidence>
<dbReference type="SUPFAM" id="SSF56935">
    <property type="entry name" value="Porins"/>
    <property type="match status" value="1"/>
</dbReference>
<dbReference type="EMBL" id="JBDPZC010000004">
    <property type="protein sequence ID" value="MEO3713377.1"/>
    <property type="molecule type" value="Genomic_DNA"/>
</dbReference>
<evidence type="ECO:0000256" key="1">
    <source>
        <dbReference type="ARBA" id="ARBA00004571"/>
    </source>
</evidence>
<feature type="chain" id="PRO_5047142981" evidence="12">
    <location>
        <begin position="25"/>
        <end position="946"/>
    </location>
</feature>
<keyword evidence="4 10" id="KW-1134">Transmembrane beta strand</keyword>
<keyword evidence="9 10" id="KW-0998">Cell outer membrane</keyword>
<evidence type="ECO:0000256" key="6">
    <source>
        <dbReference type="ARBA" id="ARBA00023077"/>
    </source>
</evidence>
<comment type="subcellular location">
    <subcellularLocation>
        <location evidence="1 10">Cell outer membrane</location>
        <topology evidence="1 10">Multi-pass membrane protein</topology>
    </subcellularLocation>
</comment>
<dbReference type="Gene3D" id="2.170.130.10">
    <property type="entry name" value="TonB-dependent receptor, plug domain"/>
    <property type="match status" value="1"/>
</dbReference>
<dbReference type="PANTHER" id="PTHR47234:SF2">
    <property type="entry name" value="TONB-DEPENDENT RECEPTOR"/>
    <property type="match status" value="1"/>
</dbReference>
<keyword evidence="6 11" id="KW-0798">TonB box</keyword>
<evidence type="ECO:0000256" key="10">
    <source>
        <dbReference type="PROSITE-ProRule" id="PRU01360"/>
    </source>
</evidence>